<keyword evidence="2" id="KW-0472">Membrane</keyword>
<protein>
    <submittedName>
        <fullName evidence="3">Uncharacterized protein</fullName>
    </submittedName>
</protein>
<evidence type="ECO:0000313" key="4">
    <source>
        <dbReference type="Proteomes" id="UP000070328"/>
    </source>
</evidence>
<name>A0A135S103_9PEZI</name>
<dbReference type="OrthoDB" id="10379872at2759"/>
<feature type="transmembrane region" description="Helical" evidence="2">
    <location>
        <begin position="12"/>
        <end position="34"/>
    </location>
</feature>
<evidence type="ECO:0000313" key="3">
    <source>
        <dbReference type="EMBL" id="KXH29604.1"/>
    </source>
</evidence>
<dbReference type="Proteomes" id="UP000070328">
    <property type="component" value="Unassembled WGS sequence"/>
</dbReference>
<keyword evidence="2" id="KW-0812">Transmembrane</keyword>
<organism evidence="3 4">
    <name type="scientific">Colletotrichum simmondsii</name>
    <dbReference type="NCBI Taxonomy" id="703756"/>
    <lineage>
        <taxon>Eukaryota</taxon>
        <taxon>Fungi</taxon>
        <taxon>Dikarya</taxon>
        <taxon>Ascomycota</taxon>
        <taxon>Pezizomycotina</taxon>
        <taxon>Sordariomycetes</taxon>
        <taxon>Hypocreomycetidae</taxon>
        <taxon>Glomerellales</taxon>
        <taxon>Glomerellaceae</taxon>
        <taxon>Colletotrichum</taxon>
        <taxon>Colletotrichum acutatum species complex</taxon>
    </lineage>
</organism>
<keyword evidence="4" id="KW-1185">Reference proteome</keyword>
<comment type="caution">
    <text evidence="3">The sequence shown here is derived from an EMBL/GenBank/DDBJ whole genome shotgun (WGS) entry which is preliminary data.</text>
</comment>
<dbReference type="AlphaFoldDB" id="A0A135S103"/>
<feature type="coiled-coil region" evidence="1">
    <location>
        <begin position="39"/>
        <end position="157"/>
    </location>
</feature>
<reference evidence="3 4" key="1">
    <citation type="submission" date="2014-02" db="EMBL/GenBank/DDBJ databases">
        <title>The genome sequence of Colletotrichum simmondsii CBS122122.</title>
        <authorList>
            <person name="Baroncelli R."/>
            <person name="Thon M.R."/>
        </authorList>
    </citation>
    <scope>NUCLEOTIDE SEQUENCE [LARGE SCALE GENOMIC DNA]</scope>
    <source>
        <strain evidence="3 4">CBS122122</strain>
    </source>
</reference>
<gene>
    <name evidence="3" type="ORF">CSIM01_06337</name>
</gene>
<proteinExistence type="predicted"/>
<evidence type="ECO:0000256" key="1">
    <source>
        <dbReference type="SAM" id="Coils"/>
    </source>
</evidence>
<keyword evidence="2" id="KW-1133">Transmembrane helix</keyword>
<sequence>MEYHVFKQVIQTVLIAILIPFGAMIILEIIPIVIGNKTARQAAQKIEELKTRNADLMTEVEESKQKIVNLLEEREADEHKIAELSKKHEADKHKIAELTEKHEADKHKIAELTKELEASEEKSQLLTDALYVETEDAEKSQLKIVDLENKLEAARNFAATTLNTAFQNNQEARETTVDTLKALSERIVMFHKIAEISNNSMKQHLEQVRKFCNFGLHNWSGEIKLIQECIGLDFGRIKLLDEATAKGHDLQATMDEIDEAAKKQSPFFNAPSPSCSA</sequence>
<evidence type="ECO:0000256" key="2">
    <source>
        <dbReference type="SAM" id="Phobius"/>
    </source>
</evidence>
<accession>A0A135S103</accession>
<keyword evidence="1" id="KW-0175">Coiled coil</keyword>
<dbReference type="EMBL" id="JFBX01000750">
    <property type="protein sequence ID" value="KXH29604.1"/>
    <property type="molecule type" value="Genomic_DNA"/>
</dbReference>